<evidence type="ECO:0000313" key="2">
    <source>
        <dbReference type="Proteomes" id="UP001732700"/>
    </source>
</evidence>
<accession>A0ACD5XR06</accession>
<dbReference type="EnsemblPlants" id="AVESA.00010b.r2.5AG0838020.1">
    <property type="protein sequence ID" value="AVESA.00010b.r2.5AG0838020.1.CDS.1"/>
    <property type="gene ID" value="AVESA.00010b.r2.5AG0838020"/>
</dbReference>
<sequence length="375" mass="41430">MATMSVIRRAALACRVPRRLLSHSASTSSPHVRTPSSLLGYFSHPFPPQDPKNHYKHPPAAAPAFHPLTASSPRLSLDFLPEISDFCLNDSHLGLLLLREKADDLDSHNRSFLVCDPVSRRQALVPPPPFDRFSGGEVVGVALLSRAADAAAGLQFEVVYVVVDGDHPRAWVGSFRDGWCRWNALPRSREVTIDFDLMRFERSCVHAAGGMYWHILGSHFVLALDTATMEFSCLPPPAMMWGVDENRKYRIGEMPGDGQLCVASLEEDAMMLCVRGKGKGSDNGWVLERYTPMREVFDTVPGLPKHPLARRAKLWLSDIDAGRTGRLFVHTIGYGSFAYHMDTGKLDCLATEDGLAYGRPIFAYFSAPDDSASSS</sequence>
<protein>
    <submittedName>
        <fullName evidence="1">Uncharacterized protein</fullName>
    </submittedName>
</protein>
<evidence type="ECO:0000313" key="1">
    <source>
        <dbReference type="EnsemblPlants" id="AVESA.00010b.r2.5AG0838020.1.CDS.1"/>
    </source>
</evidence>
<keyword evidence="2" id="KW-1185">Reference proteome</keyword>
<reference evidence="1" key="2">
    <citation type="submission" date="2025-09" db="UniProtKB">
        <authorList>
            <consortium name="EnsemblPlants"/>
        </authorList>
    </citation>
    <scope>IDENTIFICATION</scope>
</reference>
<organism evidence="1 2">
    <name type="scientific">Avena sativa</name>
    <name type="common">Oat</name>
    <dbReference type="NCBI Taxonomy" id="4498"/>
    <lineage>
        <taxon>Eukaryota</taxon>
        <taxon>Viridiplantae</taxon>
        <taxon>Streptophyta</taxon>
        <taxon>Embryophyta</taxon>
        <taxon>Tracheophyta</taxon>
        <taxon>Spermatophyta</taxon>
        <taxon>Magnoliopsida</taxon>
        <taxon>Liliopsida</taxon>
        <taxon>Poales</taxon>
        <taxon>Poaceae</taxon>
        <taxon>BOP clade</taxon>
        <taxon>Pooideae</taxon>
        <taxon>Poodae</taxon>
        <taxon>Poeae</taxon>
        <taxon>Poeae Chloroplast Group 1 (Aveneae type)</taxon>
        <taxon>Aveninae</taxon>
        <taxon>Avena</taxon>
    </lineage>
</organism>
<name>A0ACD5XR06_AVESA</name>
<dbReference type="Proteomes" id="UP001732700">
    <property type="component" value="Chromosome 5A"/>
</dbReference>
<reference evidence="1" key="1">
    <citation type="submission" date="2021-05" db="EMBL/GenBank/DDBJ databases">
        <authorList>
            <person name="Scholz U."/>
            <person name="Mascher M."/>
            <person name="Fiebig A."/>
        </authorList>
    </citation>
    <scope>NUCLEOTIDE SEQUENCE [LARGE SCALE GENOMIC DNA]</scope>
</reference>
<proteinExistence type="predicted"/>